<name>A0A1T2X5M3_9BACL</name>
<keyword evidence="3" id="KW-1185">Reference proteome</keyword>
<dbReference type="InterPro" id="IPR036237">
    <property type="entry name" value="Xyl_isomerase-like_sf"/>
</dbReference>
<dbReference type="EMBL" id="MSZX01000009">
    <property type="protein sequence ID" value="OPA75188.1"/>
    <property type="molecule type" value="Genomic_DNA"/>
</dbReference>
<keyword evidence="2" id="KW-0413">Isomerase</keyword>
<dbReference type="AlphaFoldDB" id="A0A1T2X5M3"/>
<dbReference type="Gene3D" id="3.20.20.150">
    <property type="entry name" value="Divalent-metal-dependent TIM barrel enzymes"/>
    <property type="match status" value="1"/>
</dbReference>
<organism evidence="2 3">
    <name type="scientific">Paenibacillus selenitireducens</name>
    <dbReference type="NCBI Taxonomy" id="1324314"/>
    <lineage>
        <taxon>Bacteria</taxon>
        <taxon>Bacillati</taxon>
        <taxon>Bacillota</taxon>
        <taxon>Bacilli</taxon>
        <taxon>Bacillales</taxon>
        <taxon>Paenibacillaceae</taxon>
        <taxon>Paenibacillus</taxon>
    </lineage>
</organism>
<dbReference type="SUPFAM" id="SSF51658">
    <property type="entry name" value="Xylose isomerase-like"/>
    <property type="match status" value="1"/>
</dbReference>
<evidence type="ECO:0000259" key="1">
    <source>
        <dbReference type="Pfam" id="PF01261"/>
    </source>
</evidence>
<evidence type="ECO:0000313" key="3">
    <source>
        <dbReference type="Proteomes" id="UP000190188"/>
    </source>
</evidence>
<dbReference type="RefSeq" id="WP_078501261.1">
    <property type="nucleotide sequence ID" value="NZ_MSZX01000009.1"/>
</dbReference>
<gene>
    <name evidence="2" type="ORF">BVG16_21525</name>
</gene>
<sequence length="265" mass="30838">MELTCFHAFWGMNGTLRDKFERAAQHGYDGIEAPLPTPDEENEFIELKEELGLAYIPQIFTNGDHEESFLQQVEQAIKYHPVLINSHSGKDYWNEDMQDQFFAHAIQVEKTYGTPIGHETHRGRTMFSPWSTARLLRKFPDLRVTADFSHFTCVCESLLHDQEEDMALVMDRTIHLHARIGFEEGPQVAHPAAPEYAMALERFEHWWDTVFKARQDEGCRILTMTPEFGPPGYMPTVPFTHQPLADLFEVNHWMANRVKDRFSRI</sequence>
<proteinExistence type="predicted"/>
<dbReference type="Proteomes" id="UP000190188">
    <property type="component" value="Unassembled WGS sequence"/>
</dbReference>
<evidence type="ECO:0000313" key="2">
    <source>
        <dbReference type="EMBL" id="OPA75188.1"/>
    </source>
</evidence>
<protein>
    <submittedName>
        <fullName evidence="2">Xylose isomerase</fullName>
    </submittedName>
</protein>
<accession>A0A1T2X5M3</accession>
<reference evidence="2 3" key="1">
    <citation type="submission" date="2017-01" db="EMBL/GenBank/DDBJ databases">
        <title>Genome analysis of Paenibacillus selenitrireducens ES3-24.</title>
        <authorList>
            <person name="Xu D."/>
            <person name="Yao R."/>
            <person name="Zheng S."/>
        </authorList>
    </citation>
    <scope>NUCLEOTIDE SEQUENCE [LARGE SCALE GENOMIC DNA]</scope>
    <source>
        <strain evidence="2 3">ES3-24</strain>
    </source>
</reference>
<dbReference type="Pfam" id="PF01261">
    <property type="entry name" value="AP_endonuc_2"/>
    <property type="match status" value="1"/>
</dbReference>
<dbReference type="InterPro" id="IPR013022">
    <property type="entry name" value="Xyl_isomerase-like_TIM-brl"/>
</dbReference>
<comment type="caution">
    <text evidence="2">The sequence shown here is derived from an EMBL/GenBank/DDBJ whole genome shotgun (WGS) entry which is preliminary data.</text>
</comment>
<dbReference type="STRING" id="1324314.BVG16_21525"/>
<dbReference type="GO" id="GO:0016853">
    <property type="term" value="F:isomerase activity"/>
    <property type="evidence" value="ECO:0007669"/>
    <property type="project" value="UniProtKB-KW"/>
</dbReference>
<dbReference type="OrthoDB" id="2555274at2"/>
<feature type="domain" description="Xylose isomerase-like TIM barrel" evidence="1">
    <location>
        <begin position="20"/>
        <end position="178"/>
    </location>
</feature>